<dbReference type="Proteomes" id="UP001595453">
    <property type="component" value="Unassembled WGS sequence"/>
</dbReference>
<keyword evidence="4" id="KW-0547">Nucleotide-binding</keyword>
<evidence type="ECO:0000256" key="9">
    <source>
        <dbReference type="ARBA" id="ARBA00049065"/>
    </source>
</evidence>
<protein>
    <recommendedName>
        <fullName evidence="1">N-acetylglucosamine kinase</fullName>
        <ecNumber evidence="1">2.7.1.59</ecNumber>
    </recommendedName>
</protein>
<dbReference type="InterPro" id="IPR000600">
    <property type="entry name" value="ROK"/>
</dbReference>
<dbReference type="InterPro" id="IPR043129">
    <property type="entry name" value="ATPase_NBD"/>
</dbReference>
<sequence>MIYGVDIGGTKIEIAVFDSDLNLLESWRQATPQHSYTDFLQALSGLIANADEKYHCSGKVGIGMPGIVNADGEVLSANLPYANGKRVADDLELLLGRNIAIENDCRCFALSEGSGGAGEGYSRVYGAIIGTGAAGGMCIDGQLYKSAQGIAGEYGHHPLPAHLFQKYQLPIESCGCGLTGCLERYIAGPGLARIYQHHGGECLSSVEIVAQLRQDLPIAINSFSCYMDLLGSAFANIVMAYDPEVIVLGGGMSLVDEVVETLPAAISQHVFNNISVPKIIRARFGDASGARGAAILGSQL</sequence>
<keyword evidence="6" id="KW-0862">Zinc</keyword>
<evidence type="ECO:0000256" key="1">
    <source>
        <dbReference type="ARBA" id="ARBA00012122"/>
    </source>
</evidence>
<keyword evidence="5" id="KW-0418">Kinase</keyword>
<dbReference type="CDD" id="cd24057">
    <property type="entry name" value="ASKHA_NBD_ROK_NAGK"/>
    <property type="match status" value="1"/>
</dbReference>
<dbReference type="PANTHER" id="PTHR18964">
    <property type="entry name" value="ROK (REPRESSOR, ORF, KINASE) FAMILY"/>
    <property type="match status" value="1"/>
</dbReference>
<name>A0ABV7CPI7_9GAMM</name>
<evidence type="ECO:0000256" key="5">
    <source>
        <dbReference type="ARBA" id="ARBA00022777"/>
    </source>
</evidence>
<dbReference type="EC" id="2.7.1.59" evidence="1"/>
<dbReference type="Pfam" id="PF00480">
    <property type="entry name" value="ROK"/>
    <property type="match status" value="1"/>
</dbReference>
<keyword evidence="3" id="KW-0479">Metal-binding</keyword>
<reference evidence="11" key="1">
    <citation type="journal article" date="2019" name="Int. J. Syst. Evol. Microbiol.">
        <title>The Global Catalogue of Microorganisms (GCM) 10K type strain sequencing project: providing services to taxonomists for standard genome sequencing and annotation.</title>
        <authorList>
            <consortium name="The Broad Institute Genomics Platform"/>
            <consortium name="The Broad Institute Genome Sequencing Center for Infectious Disease"/>
            <person name="Wu L."/>
            <person name="Ma J."/>
        </authorList>
    </citation>
    <scope>NUCLEOTIDE SEQUENCE [LARGE SCALE GENOMIC DNA]</scope>
    <source>
        <strain evidence="11">KCTC 42730</strain>
    </source>
</reference>
<proteinExistence type="predicted"/>
<evidence type="ECO:0000256" key="6">
    <source>
        <dbReference type="ARBA" id="ARBA00022833"/>
    </source>
</evidence>
<evidence type="ECO:0000256" key="8">
    <source>
        <dbReference type="ARBA" id="ARBA00023277"/>
    </source>
</evidence>
<keyword evidence="8" id="KW-0119">Carbohydrate metabolism</keyword>
<comment type="catalytic activity">
    <reaction evidence="9">
        <text>N-acetyl-D-glucosamine + ATP = N-acetyl-D-glucosamine 6-phosphate + ADP + H(+)</text>
        <dbReference type="Rhea" id="RHEA:17417"/>
        <dbReference type="ChEBI" id="CHEBI:15378"/>
        <dbReference type="ChEBI" id="CHEBI:30616"/>
        <dbReference type="ChEBI" id="CHEBI:57513"/>
        <dbReference type="ChEBI" id="CHEBI:456216"/>
        <dbReference type="ChEBI" id="CHEBI:506227"/>
        <dbReference type="EC" id="2.7.1.59"/>
    </reaction>
</comment>
<organism evidence="10 11">
    <name type="scientific">Pseudoalteromonas fenneropenaei</name>
    <dbReference type="NCBI Taxonomy" id="1737459"/>
    <lineage>
        <taxon>Bacteria</taxon>
        <taxon>Pseudomonadati</taxon>
        <taxon>Pseudomonadota</taxon>
        <taxon>Gammaproteobacteria</taxon>
        <taxon>Alteromonadales</taxon>
        <taxon>Pseudoalteromonadaceae</taxon>
        <taxon>Pseudoalteromonas</taxon>
    </lineage>
</organism>
<evidence type="ECO:0000313" key="11">
    <source>
        <dbReference type="Proteomes" id="UP001595453"/>
    </source>
</evidence>
<dbReference type="RefSeq" id="WP_377128210.1">
    <property type="nucleotide sequence ID" value="NZ_JBHRSD010000044.1"/>
</dbReference>
<gene>
    <name evidence="10" type="ORF">ACFOEE_19050</name>
</gene>
<evidence type="ECO:0000256" key="7">
    <source>
        <dbReference type="ARBA" id="ARBA00022840"/>
    </source>
</evidence>
<dbReference type="EMBL" id="JBHRSD010000044">
    <property type="protein sequence ID" value="MFC3034604.1"/>
    <property type="molecule type" value="Genomic_DNA"/>
</dbReference>
<evidence type="ECO:0000256" key="2">
    <source>
        <dbReference type="ARBA" id="ARBA00022679"/>
    </source>
</evidence>
<evidence type="ECO:0000256" key="3">
    <source>
        <dbReference type="ARBA" id="ARBA00022723"/>
    </source>
</evidence>
<evidence type="ECO:0000256" key="4">
    <source>
        <dbReference type="ARBA" id="ARBA00022741"/>
    </source>
</evidence>
<comment type="caution">
    <text evidence="10">The sequence shown here is derived from an EMBL/GenBank/DDBJ whole genome shotgun (WGS) entry which is preliminary data.</text>
</comment>
<keyword evidence="11" id="KW-1185">Reference proteome</keyword>
<keyword evidence="7" id="KW-0067">ATP-binding</keyword>
<dbReference type="SUPFAM" id="SSF53067">
    <property type="entry name" value="Actin-like ATPase domain"/>
    <property type="match status" value="1"/>
</dbReference>
<accession>A0ABV7CPI7</accession>
<dbReference type="Gene3D" id="3.30.420.40">
    <property type="match status" value="2"/>
</dbReference>
<keyword evidence="2" id="KW-0808">Transferase</keyword>
<evidence type="ECO:0000313" key="10">
    <source>
        <dbReference type="EMBL" id="MFC3034604.1"/>
    </source>
</evidence>
<dbReference type="PANTHER" id="PTHR18964:SF162">
    <property type="entry name" value="N-ACETYL-D-GLUCOSAMINE KINASE"/>
    <property type="match status" value="1"/>
</dbReference>